<geneLocation type="plasmid" evidence="1">
    <name>pN2B-A</name>
</geneLocation>
<gene>
    <name evidence="1" type="ORF">GNE12_27345</name>
</gene>
<organism evidence="1 2">
    <name type="scientific">Trichormus variabilis N2B</name>
    <dbReference type="NCBI Taxonomy" id="2681315"/>
    <lineage>
        <taxon>Bacteria</taxon>
        <taxon>Bacillati</taxon>
        <taxon>Cyanobacteriota</taxon>
        <taxon>Cyanophyceae</taxon>
        <taxon>Nostocales</taxon>
        <taxon>Nostocaceae</taxon>
        <taxon>Trichormus</taxon>
    </lineage>
</organism>
<keyword evidence="2" id="KW-1185">Reference proteome</keyword>
<proteinExistence type="predicted"/>
<evidence type="ECO:0000313" key="2">
    <source>
        <dbReference type="Proteomes" id="UP000570851"/>
    </source>
</evidence>
<evidence type="ECO:0000313" key="1">
    <source>
        <dbReference type="EMBL" id="MBC1305609.1"/>
    </source>
</evidence>
<name>A0ABR6SGU5_ANAVA</name>
<keyword evidence="1" id="KW-0614">Plasmid</keyword>
<sequence>MEVTILLLWLSLMLFTLRLVFLVIQAQKKPQSRHIINHKRTVYKHQRRQQHQYNIPKTGQWRELLALVHGDVSTAQRLIEFEQQRNPTRSVEWCIEKALWQIQRDRRA</sequence>
<accession>A0ABR6SGU5</accession>
<dbReference type="RefSeq" id="WP_011316533.1">
    <property type="nucleotide sequence ID" value="NZ_JACKZP010000272.1"/>
</dbReference>
<evidence type="ECO:0008006" key="3">
    <source>
        <dbReference type="Google" id="ProtNLM"/>
    </source>
</evidence>
<protein>
    <recommendedName>
        <fullName evidence="3">HEAT repeat domain-containing protein</fullName>
    </recommendedName>
</protein>
<dbReference type="GeneID" id="58727147"/>
<reference evidence="1 2" key="1">
    <citation type="submission" date="2019-11" db="EMBL/GenBank/DDBJ databases">
        <title>Comparison of genomes from free-living endosymbiotic cyanobacteria isolated from Azolla.</title>
        <authorList>
            <person name="Thiel T."/>
            <person name="Pratte B."/>
        </authorList>
    </citation>
    <scope>NUCLEOTIDE SEQUENCE [LARGE SCALE GENOMIC DNA]</scope>
    <source>
        <strain evidence="1 2">N2B</strain>
        <plasmid evidence="1">pN2B-A</plasmid>
    </source>
</reference>
<dbReference type="Proteomes" id="UP000570851">
    <property type="component" value="Unassembled WGS sequence"/>
</dbReference>
<dbReference type="EMBL" id="JACKZP010000272">
    <property type="protein sequence ID" value="MBC1305609.1"/>
    <property type="molecule type" value="Genomic_DNA"/>
</dbReference>
<comment type="caution">
    <text evidence="1">The sequence shown here is derived from an EMBL/GenBank/DDBJ whole genome shotgun (WGS) entry which is preliminary data.</text>
</comment>